<dbReference type="GO" id="GO:0016616">
    <property type="term" value="F:oxidoreductase activity, acting on the CH-OH group of donors, NAD or NADP as acceptor"/>
    <property type="evidence" value="ECO:0007669"/>
    <property type="project" value="UniProtKB-ARBA"/>
</dbReference>
<gene>
    <name evidence="8" type="ordered locus">Bache_0891</name>
</gene>
<reference key="1">
    <citation type="submission" date="2010-11" db="EMBL/GenBank/DDBJ databases">
        <title>The complete genome of Bacteroides helcogenes P 36-108.</title>
        <authorList>
            <consortium name="US DOE Joint Genome Institute (JGI-PGF)"/>
            <person name="Lucas S."/>
            <person name="Copeland A."/>
            <person name="Lapidus A."/>
            <person name="Bruce D."/>
            <person name="Goodwin L."/>
            <person name="Pitluck S."/>
            <person name="Kyrpides N."/>
            <person name="Mavromatis K."/>
            <person name="Ivanova N."/>
            <person name="Zeytun A."/>
            <person name="Brettin T."/>
            <person name="Detter J.C."/>
            <person name="Tapia R."/>
            <person name="Han C."/>
            <person name="Land M."/>
            <person name="Hauser L."/>
            <person name="Markowitz V."/>
            <person name="Cheng J.-F."/>
            <person name="Hugenholtz P."/>
            <person name="Woyke T."/>
            <person name="Wu D."/>
            <person name="Gronow S."/>
            <person name="Wellnitz S."/>
            <person name="Brambilla E."/>
            <person name="Klenk H.-P."/>
            <person name="Eisen J.A."/>
        </authorList>
    </citation>
    <scope>NUCLEOTIDE SEQUENCE</scope>
    <source>
        <strain>P 36-108</strain>
    </source>
</reference>
<evidence type="ECO:0000256" key="5">
    <source>
        <dbReference type="PIRSR" id="PIRSR000097-2"/>
    </source>
</evidence>
<dbReference type="InterPro" id="IPR018170">
    <property type="entry name" value="Aldo/ket_reductase_CS"/>
</dbReference>
<evidence type="ECO:0000313" key="8">
    <source>
        <dbReference type="EMBL" id="ADV42908.1"/>
    </source>
</evidence>
<dbReference type="PROSITE" id="PS00798">
    <property type="entry name" value="ALDOKETO_REDUCTASE_1"/>
    <property type="match status" value="1"/>
</dbReference>
<evidence type="ECO:0000256" key="3">
    <source>
        <dbReference type="ARBA" id="ARBA00023002"/>
    </source>
</evidence>
<dbReference type="InterPro" id="IPR020471">
    <property type="entry name" value="AKR"/>
</dbReference>
<dbReference type="STRING" id="693979.Bache_0891"/>
<organism evidence="8 9">
    <name type="scientific">Bacteroides helcogenes (strain ATCC 35417 / DSM 20613 / JCM 6297 / CCUG 15421 / P 36-108)</name>
    <dbReference type="NCBI Taxonomy" id="693979"/>
    <lineage>
        <taxon>Bacteria</taxon>
        <taxon>Pseudomonadati</taxon>
        <taxon>Bacteroidota</taxon>
        <taxon>Bacteroidia</taxon>
        <taxon>Bacteroidales</taxon>
        <taxon>Bacteroidaceae</taxon>
        <taxon>Bacteroides</taxon>
    </lineage>
</organism>
<reference evidence="8 9" key="2">
    <citation type="journal article" date="2011" name="Stand. Genomic Sci.">
        <title>Complete genome sequence of Bacteroides helcogenes type strain (P 36-108).</title>
        <authorList>
            <person name="Pati A."/>
            <person name="Gronow S."/>
            <person name="Zeytun A."/>
            <person name="Lapidus A."/>
            <person name="Nolan M."/>
            <person name="Hammon N."/>
            <person name="Deshpande S."/>
            <person name="Cheng J.F."/>
            <person name="Tapia R."/>
            <person name="Han C."/>
            <person name="Goodwin L."/>
            <person name="Pitluck S."/>
            <person name="Liolios K."/>
            <person name="Pagani I."/>
            <person name="Ivanova N."/>
            <person name="Mavromatis K."/>
            <person name="Chen A."/>
            <person name="Palaniappan K."/>
            <person name="Land M."/>
            <person name="Hauser L."/>
            <person name="Chang Y.J."/>
            <person name="Jeffries C.D."/>
            <person name="Detter J.C."/>
            <person name="Brambilla E."/>
            <person name="Rohde M."/>
            <person name="Goker M."/>
            <person name="Woyke T."/>
            <person name="Bristow J."/>
            <person name="Eisen J.A."/>
            <person name="Markowitz V."/>
            <person name="Hugenholtz P."/>
            <person name="Kyrpides N.C."/>
            <person name="Klenk H.P."/>
            <person name="Lucas S."/>
        </authorList>
    </citation>
    <scope>NUCLEOTIDE SEQUENCE [LARGE SCALE GENOMIC DNA]</scope>
    <source>
        <strain evidence="9">ATCC 35417 / DSM 20613 / JCM 6297 / CCUG 15421 / P 36-108</strain>
    </source>
</reference>
<dbReference type="PANTHER" id="PTHR43827">
    <property type="entry name" value="2,5-DIKETO-D-GLUCONIC ACID REDUCTASE"/>
    <property type="match status" value="1"/>
</dbReference>
<dbReference type="PANTHER" id="PTHR43827:SF3">
    <property type="entry name" value="NADP-DEPENDENT OXIDOREDUCTASE DOMAIN-CONTAINING PROTEIN"/>
    <property type="match status" value="1"/>
</dbReference>
<dbReference type="RefSeq" id="WP_013546521.1">
    <property type="nucleotide sequence ID" value="NC_014933.1"/>
</dbReference>
<dbReference type="PROSITE" id="PS00062">
    <property type="entry name" value="ALDOKETO_REDUCTASE_2"/>
    <property type="match status" value="1"/>
</dbReference>
<dbReference type="PIRSF" id="PIRSF000097">
    <property type="entry name" value="AKR"/>
    <property type="match status" value="1"/>
</dbReference>
<name>E6SQ03_BACT6</name>
<dbReference type="HOGENOM" id="CLU_023205_0_1_10"/>
<dbReference type="Pfam" id="PF00248">
    <property type="entry name" value="Aldo_ket_red"/>
    <property type="match status" value="1"/>
</dbReference>
<dbReference type="PROSITE" id="PS00063">
    <property type="entry name" value="ALDOKETO_REDUCTASE_3"/>
    <property type="match status" value="1"/>
</dbReference>
<dbReference type="OrthoDB" id="9804790at2"/>
<dbReference type="KEGG" id="bhl:Bache_0891"/>
<dbReference type="AlphaFoldDB" id="E6SQ03"/>
<accession>E6SQ03</accession>
<comment type="similarity">
    <text evidence="1">Belongs to the aldo/keto reductase family.</text>
</comment>
<dbReference type="Gene3D" id="3.20.20.100">
    <property type="entry name" value="NADP-dependent oxidoreductase domain"/>
    <property type="match status" value="1"/>
</dbReference>
<evidence type="ECO:0000256" key="4">
    <source>
        <dbReference type="PIRSR" id="PIRSR000097-1"/>
    </source>
</evidence>
<dbReference type="SUPFAM" id="SSF51430">
    <property type="entry name" value="NAD(P)-linked oxidoreductase"/>
    <property type="match status" value="1"/>
</dbReference>
<dbReference type="PATRIC" id="fig|693979.3.peg.947"/>
<feature type="domain" description="NADP-dependent oxidoreductase" evidence="7">
    <location>
        <begin position="21"/>
        <end position="257"/>
    </location>
</feature>
<evidence type="ECO:0000256" key="6">
    <source>
        <dbReference type="PIRSR" id="PIRSR000097-3"/>
    </source>
</evidence>
<proteinExistence type="inferred from homology"/>
<dbReference type="FunFam" id="3.20.20.100:FF:000015">
    <property type="entry name" value="Oxidoreductase, aldo/keto reductase family"/>
    <property type="match status" value="1"/>
</dbReference>
<protein>
    <submittedName>
        <fullName evidence="8">Aldo/keto reductase</fullName>
    </submittedName>
</protein>
<dbReference type="InterPro" id="IPR023210">
    <property type="entry name" value="NADP_OxRdtase_dom"/>
</dbReference>
<evidence type="ECO:0000256" key="1">
    <source>
        <dbReference type="ARBA" id="ARBA00007905"/>
    </source>
</evidence>
<sequence>MEYITLSNDVQMPILGFGVYQIETTECERCVEDAFDVGYRLIDTAAAYMNEAAVGRAIKNSGIKREELFITTKLWLQDAGYDSAKTAFYRSLDRLGLDYLDLYLVHKPLGDYYGAWRALEDLYRKGLIRAIGVCNFYPDRLVDLCCNAKIKPMINQMETHVFWQHNGYQQIMNQYDVALQSWGTFVEGRNGFFNNSLLKSIGDKHGKSVAQVALRWLIQRGIVCIPKSLHRERMEQNFDVFDFSLSDEEMNEIKKLDTHHTLFYSHYDYEKVELLNHIRYDI</sequence>
<evidence type="ECO:0000259" key="7">
    <source>
        <dbReference type="Pfam" id="PF00248"/>
    </source>
</evidence>
<keyword evidence="2" id="KW-0521">NADP</keyword>
<dbReference type="Proteomes" id="UP000008630">
    <property type="component" value="Chromosome"/>
</dbReference>
<keyword evidence="9" id="KW-1185">Reference proteome</keyword>
<keyword evidence="3" id="KW-0560">Oxidoreductase</keyword>
<dbReference type="PRINTS" id="PR00069">
    <property type="entry name" value="ALDKETRDTASE"/>
</dbReference>
<feature type="active site" description="Proton donor" evidence="4">
    <location>
        <position position="48"/>
    </location>
</feature>
<feature type="binding site" evidence="5">
    <location>
        <position position="106"/>
    </location>
    <ligand>
        <name>substrate</name>
    </ligand>
</feature>
<evidence type="ECO:0000313" key="9">
    <source>
        <dbReference type="Proteomes" id="UP000008630"/>
    </source>
</evidence>
<feature type="site" description="Lowers pKa of active site Tyr" evidence="6">
    <location>
        <position position="73"/>
    </location>
</feature>
<dbReference type="EMBL" id="CP002352">
    <property type="protein sequence ID" value="ADV42908.1"/>
    <property type="molecule type" value="Genomic_DNA"/>
</dbReference>
<dbReference type="CDD" id="cd19133">
    <property type="entry name" value="AKR_AKR5F1"/>
    <property type="match status" value="1"/>
</dbReference>
<evidence type="ECO:0000256" key="2">
    <source>
        <dbReference type="ARBA" id="ARBA00022857"/>
    </source>
</evidence>
<dbReference type="InterPro" id="IPR036812">
    <property type="entry name" value="NAD(P)_OxRdtase_dom_sf"/>
</dbReference>
<dbReference type="eggNOG" id="COG0656">
    <property type="taxonomic scope" value="Bacteria"/>
</dbReference>